<comment type="catalytic activity">
    <reaction evidence="14">
        <text>D-maltose + ATP = alpha-maltose 1-phosphate + ADP + H(+)</text>
        <dbReference type="Rhea" id="RHEA:31915"/>
        <dbReference type="ChEBI" id="CHEBI:15378"/>
        <dbReference type="ChEBI" id="CHEBI:17306"/>
        <dbReference type="ChEBI" id="CHEBI:30616"/>
        <dbReference type="ChEBI" id="CHEBI:63576"/>
        <dbReference type="ChEBI" id="CHEBI:456216"/>
        <dbReference type="EC" id="2.7.1.175"/>
    </reaction>
</comment>
<organism evidence="16 17">
    <name type="scientific">Agrococcus terreus</name>
    <dbReference type="NCBI Taxonomy" id="574649"/>
    <lineage>
        <taxon>Bacteria</taxon>
        <taxon>Bacillati</taxon>
        <taxon>Actinomycetota</taxon>
        <taxon>Actinomycetes</taxon>
        <taxon>Micrococcales</taxon>
        <taxon>Microbacteriaceae</taxon>
        <taxon>Agrococcus</taxon>
    </lineage>
</organism>
<evidence type="ECO:0000256" key="5">
    <source>
        <dbReference type="ARBA" id="ARBA00013882"/>
    </source>
</evidence>
<dbReference type="Proteomes" id="UP000626982">
    <property type="component" value="Unassembled WGS sequence"/>
</dbReference>
<dbReference type="EMBL" id="BMLM01000001">
    <property type="protein sequence ID" value="GGN79947.1"/>
    <property type="molecule type" value="Genomic_DNA"/>
</dbReference>
<keyword evidence="6" id="KW-0321">Glycogen metabolism</keyword>
<comment type="pathway">
    <text evidence="1">Glycan biosynthesis; glycogen biosynthesis.</text>
</comment>
<evidence type="ECO:0000259" key="15">
    <source>
        <dbReference type="Pfam" id="PF18085"/>
    </source>
</evidence>
<evidence type="ECO:0000313" key="16">
    <source>
        <dbReference type="EMBL" id="GGN79947.1"/>
    </source>
</evidence>
<evidence type="ECO:0000256" key="7">
    <source>
        <dbReference type="ARBA" id="ARBA00022679"/>
    </source>
</evidence>
<gene>
    <name evidence="16" type="ORF">GCM10010968_07370</name>
</gene>
<accession>A0ABQ2KHY6</accession>
<evidence type="ECO:0000256" key="12">
    <source>
        <dbReference type="ARBA" id="ARBA00023277"/>
    </source>
</evidence>
<evidence type="ECO:0000256" key="11">
    <source>
        <dbReference type="ARBA" id="ARBA00023056"/>
    </source>
</evidence>
<evidence type="ECO:0000256" key="10">
    <source>
        <dbReference type="ARBA" id="ARBA00022840"/>
    </source>
</evidence>
<evidence type="ECO:0000256" key="8">
    <source>
        <dbReference type="ARBA" id="ARBA00022741"/>
    </source>
</evidence>
<feature type="domain" description="Maltokinase N-terminal cap" evidence="15">
    <location>
        <begin position="23"/>
        <end position="92"/>
    </location>
</feature>
<keyword evidence="8" id="KW-0547">Nucleotide-binding</keyword>
<keyword evidence="17" id="KW-1185">Reference proteome</keyword>
<comment type="similarity">
    <text evidence="2">Belongs to the aminoglycoside phosphotransferase family.</text>
</comment>
<keyword evidence="10" id="KW-0067">ATP-binding</keyword>
<evidence type="ECO:0000256" key="9">
    <source>
        <dbReference type="ARBA" id="ARBA00022777"/>
    </source>
</evidence>
<comment type="caution">
    <text evidence="16">The sequence shown here is derived from an EMBL/GenBank/DDBJ whole genome shotgun (WGS) entry which is preliminary data.</text>
</comment>
<dbReference type="RefSeq" id="WP_188716170.1">
    <property type="nucleotide sequence ID" value="NZ_BAABBD010000001.1"/>
</dbReference>
<evidence type="ECO:0000256" key="3">
    <source>
        <dbReference type="ARBA" id="ARBA00011245"/>
    </source>
</evidence>
<keyword evidence="9" id="KW-0418">Kinase</keyword>
<dbReference type="InterPro" id="IPR040999">
    <property type="entry name" value="Mak_N_cap"/>
</dbReference>
<evidence type="ECO:0000256" key="1">
    <source>
        <dbReference type="ARBA" id="ARBA00004964"/>
    </source>
</evidence>
<proteinExistence type="inferred from homology"/>
<evidence type="ECO:0000256" key="4">
    <source>
        <dbReference type="ARBA" id="ARBA00011962"/>
    </source>
</evidence>
<reference evidence="17" key="1">
    <citation type="journal article" date="2019" name="Int. J. Syst. Evol. Microbiol.">
        <title>The Global Catalogue of Microorganisms (GCM) 10K type strain sequencing project: providing services to taxonomists for standard genome sequencing and annotation.</title>
        <authorList>
            <consortium name="The Broad Institute Genomics Platform"/>
            <consortium name="The Broad Institute Genome Sequencing Center for Infectious Disease"/>
            <person name="Wu L."/>
            <person name="Ma J."/>
        </authorList>
    </citation>
    <scope>NUCLEOTIDE SEQUENCE [LARGE SCALE GENOMIC DNA]</scope>
    <source>
        <strain evidence="17">CGMCC 1.6960</strain>
    </source>
</reference>
<keyword evidence="11" id="KW-0320">Glycogen biosynthesis</keyword>
<dbReference type="EC" id="2.7.1.175" evidence="4"/>
<dbReference type="Pfam" id="PF18085">
    <property type="entry name" value="Mak_N_cap"/>
    <property type="match status" value="1"/>
</dbReference>
<protein>
    <recommendedName>
        <fullName evidence="5">Maltokinase</fullName>
        <ecNumber evidence="4">2.7.1.175</ecNumber>
    </recommendedName>
    <alternativeName>
        <fullName evidence="13">Maltose-1-phosphate synthase</fullName>
    </alternativeName>
</protein>
<evidence type="ECO:0000256" key="6">
    <source>
        <dbReference type="ARBA" id="ARBA00022600"/>
    </source>
</evidence>
<dbReference type="Gene3D" id="3.90.1200.10">
    <property type="match status" value="1"/>
</dbReference>
<evidence type="ECO:0000256" key="13">
    <source>
        <dbReference type="ARBA" id="ARBA00031251"/>
    </source>
</evidence>
<keyword evidence="7" id="KW-0808">Transferase</keyword>
<dbReference type="InterPro" id="IPR011009">
    <property type="entry name" value="Kinase-like_dom_sf"/>
</dbReference>
<sequence length="442" mass="46824">MPADDTAPMPLDDPAVIAAVERWMPGTRWYPLKGVEAAVSLERTWHLGDETAILLLRAGELLLQVPVAWRSEPGAAPIAELDGRWLVDGCADPAAVAALLDVAAGGRTVPGLTGQASRRPADGAVRVVSGEQSNTSIIGGDGTWIAKVFRVVAPGDNPDVVVTGALTRQGTASVPHLLASLSGSWPAGAAEVTGHLVAVSAFVQGGEDAWALFRAHALATVRHEAQRGDAPDARALGTAVATVHRELASALGTAEAGTDDTARFVAGLEQRLAWARDEAAEVLQPLDVGLSRAAEALRALDGLGALQQIHGDLHLGQVLRDRDGRWILLDFEGEPLRPLHERMVREPRLRDVVGMLRSFDYAAGSALQESPEGEPSAAGDWVVARQAEFLEGYGIELGAVDPHDPVLRALLLDKALYEVVYELRNRPDWLPVPLAAVRALVG</sequence>
<comment type="subunit">
    <text evidence="3">Monomer.</text>
</comment>
<keyword evidence="12" id="KW-0119">Carbohydrate metabolism</keyword>
<evidence type="ECO:0000256" key="2">
    <source>
        <dbReference type="ARBA" id="ARBA00006219"/>
    </source>
</evidence>
<evidence type="ECO:0000313" key="17">
    <source>
        <dbReference type="Proteomes" id="UP000626982"/>
    </source>
</evidence>
<name>A0ABQ2KHY6_9MICO</name>
<dbReference type="SUPFAM" id="SSF56112">
    <property type="entry name" value="Protein kinase-like (PK-like)"/>
    <property type="match status" value="1"/>
</dbReference>
<evidence type="ECO:0000256" key="14">
    <source>
        <dbReference type="ARBA" id="ARBA00049067"/>
    </source>
</evidence>